<keyword evidence="8" id="KW-0325">Glycoprotein</keyword>
<dbReference type="InterPro" id="IPR057247">
    <property type="entry name" value="CARBOXYPEPT_ZN_2"/>
</dbReference>
<dbReference type="CDD" id="cd11308">
    <property type="entry name" value="Peptidase_M14NE-CP-C_like"/>
    <property type="match status" value="2"/>
</dbReference>
<evidence type="ECO:0000313" key="14">
    <source>
        <dbReference type="EMBL" id="PVD31699.1"/>
    </source>
</evidence>
<comment type="caution">
    <text evidence="9">Lacks conserved residue(s) required for the propagation of feature annotation.</text>
</comment>
<dbReference type="Gene3D" id="3.40.630.10">
    <property type="entry name" value="Zn peptidases"/>
    <property type="match status" value="4"/>
</dbReference>
<dbReference type="PANTHER" id="PTHR11532">
    <property type="entry name" value="PROTEASE M14 CARBOXYPEPTIDASE"/>
    <property type="match status" value="1"/>
</dbReference>
<evidence type="ECO:0000256" key="12">
    <source>
        <dbReference type="SAM" id="SignalP"/>
    </source>
</evidence>
<dbReference type="OrthoDB" id="10249045at2759"/>
<evidence type="ECO:0000256" key="9">
    <source>
        <dbReference type="PROSITE-ProRule" id="PRU01379"/>
    </source>
</evidence>
<keyword evidence="4" id="KW-0645">Protease</keyword>
<dbReference type="PROSITE" id="PS00133">
    <property type="entry name" value="CARBOXYPEPT_ZN_2"/>
    <property type="match status" value="2"/>
</dbReference>
<keyword evidence="7" id="KW-0862">Zinc</keyword>
<dbReference type="GO" id="GO:0004181">
    <property type="term" value="F:metallocarboxypeptidase activity"/>
    <property type="evidence" value="ECO:0007669"/>
    <property type="project" value="InterPro"/>
</dbReference>
<dbReference type="GO" id="GO:0006518">
    <property type="term" value="P:peptide metabolic process"/>
    <property type="evidence" value="ECO:0007669"/>
    <property type="project" value="TreeGrafter"/>
</dbReference>
<dbReference type="SUPFAM" id="SSF49464">
    <property type="entry name" value="Carboxypeptidase regulatory domain-like"/>
    <property type="match status" value="4"/>
</dbReference>
<dbReference type="SUPFAM" id="SSF53187">
    <property type="entry name" value="Zn-dependent exopeptidases"/>
    <property type="match status" value="4"/>
</dbReference>
<dbReference type="PROSITE" id="PS52035">
    <property type="entry name" value="PEPTIDASE_M14"/>
    <property type="match status" value="4"/>
</dbReference>
<dbReference type="Pfam" id="PF00246">
    <property type="entry name" value="Peptidase_M14"/>
    <property type="match status" value="5"/>
</dbReference>
<dbReference type="PROSITE" id="PS00132">
    <property type="entry name" value="CARBOXYPEPT_ZN_1"/>
    <property type="match status" value="3"/>
</dbReference>
<feature type="signal peptide" evidence="12">
    <location>
        <begin position="1"/>
        <end position="22"/>
    </location>
</feature>
<keyword evidence="12" id="KW-0732">Signal</keyword>
<protein>
    <recommendedName>
        <fullName evidence="13">Peptidase M14 domain-containing protein</fullName>
    </recommendedName>
</protein>
<accession>A0A2T7PE55</accession>
<comment type="cofactor">
    <cofactor evidence="1">
        <name>Zn(2+)</name>
        <dbReference type="ChEBI" id="CHEBI:29105"/>
    </cofactor>
</comment>
<comment type="caution">
    <text evidence="14">The sequence shown here is derived from an EMBL/GenBank/DDBJ whole genome shotgun (WGS) entry which is preliminary data.</text>
</comment>
<dbReference type="FunFam" id="2.60.40.1120:FF:000004">
    <property type="entry name" value="Carboxypeptidase E"/>
    <property type="match status" value="1"/>
</dbReference>
<name>A0A2T7PE55_POMCA</name>
<evidence type="ECO:0000256" key="5">
    <source>
        <dbReference type="ARBA" id="ARBA00022723"/>
    </source>
</evidence>
<evidence type="ECO:0000256" key="6">
    <source>
        <dbReference type="ARBA" id="ARBA00022801"/>
    </source>
</evidence>
<keyword evidence="11" id="KW-1133">Transmembrane helix</keyword>
<proteinExistence type="inferred from homology"/>
<feature type="domain" description="Peptidase M14" evidence="13">
    <location>
        <begin position="480"/>
        <end position="771"/>
    </location>
</feature>
<evidence type="ECO:0000313" key="15">
    <source>
        <dbReference type="Proteomes" id="UP000245119"/>
    </source>
</evidence>
<dbReference type="FunFam" id="3.40.630.10:FF:000020">
    <property type="entry name" value="Carboxypeptidase D"/>
    <property type="match status" value="2"/>
</dbReference>
<feature type="domain" description="Peptidase M14" evidence="13">
    <location>
        <begin position="1239"/>
        <end position="1521"/>
    </location>
</feature>
<dbReference type="Proteomes" id="UP000245119">
    <property type="component" value="Linkage Group LG4"/>
</dbReference>
<evidence type="ECO:0000256" key="4">
    <source>
        <dbReference type="ARBA" id="ARBA00022670"/>
    </source>
</evidence>
<keyword evidence="3" id="KW-0121">Carboxypeptidase</keyword>
<keyword evidence="15" id="KW-1185">Reference proteome</keyword>
<dbReference type="Pfam" id="PF13620">
    <property type="entry name" value="CarboxypepD_reg"/>
    <property type="match status" value="2"/>
</dbReference>
<feature type="chain" id="PRO_5015761330" description="Peptidase M14 domain-containing protein" evidence="12">
    <location>
        <begin position="23"/>
        <end position="1715"/>
    </location>
</feature>
<evidence type="ECO:0000256" key="2">
    <source>
        <dbReference type="ARBA" id="ARBA00005988"/>
    </source>
</evidence>
<dbReference type="GO" id="GO:0008270">
    <property type="term" value="F:zinc ion binding"/>
    <property type="evidence" value="ECO:0007669"/>
    <property type="project" value="InterPro"/>
</dbReference>
<dbReference type="GO" id="GO:0005615">
    <property type="term" value="C:extracellular space"/>
    <property type="evidence" value="ECO:0007669"/>
    <property type="project" value="TreeGrafter"/>
</dbReference>
<feature type="compositionally biased region" description="Basic and acidic residues" evidence="10">
    <location>
        <begin position="1683"/>
        <end position="1695"/>
    </location>
</feature>
<evidence type="ECO:0000256" key="10">
    <source>
        <dbReference type="SAM" id="MobiDB-lite"/>
    </source>
</evidence>
<organism evidence="14 15">
    <name type="scientific">Pomacea canaliculata</name>
    <name type="common">Golden apple snail</name>
    <dbReference type="NCBI Taxonomy" id="400727"/>
    <lineage>
        <taxon>Eukaryota</taxon>
        <taxon>Metazoa</taxon>
        <taxon>Spiralia</taxon>
        <taxon>Lophotrochozoa</taxon>
        <taxon>Mollusca</taxon>
        <taxon>Gastropoda</taxon>
        <taxon>Caenogastropoda</taxon>
        <taxon>Architaenioglossa</taxon>
        <taxon>Ampullarioidea</taxon>
        <taxon>Ampullariidae</taxon>
        <taxon>Pomacea</taxon>
    </lineage>
</organism>
<keyword evidence="11" id="KW-0812">Transmembrane</keyword>
<keyword evidence="5" id="KW-0479">Metal-binding</keyword>
<feature type="compositionally biased region" description="Polar residues" evidence="10">
    <location>
        <begin position="1344"/>
        <end position="1363"/>
    </location>
</feature>
<dbReference type="SMART" id="SM00631">
    <property type="entry name" value="Zn_pept"/>
    <property type="match status" value="3"/>
</dbReference>
<dbReference type="PRINTS" id="PR00765">
    <property type="entry name" value="CRBOXYPTASEA"/>
</dbReference>
<dbReference type="PANTHER" id="PTHR11532:SF73">
    <property type="entry name" value="CARBOXYPEPTIDASE D"/>
    <property type="match status" value="1"/>
</dbReference>
<dbReference type="GO" id="GO:0016485">
    <property type="term" value="P:protein processing"/>
    <property type="evidence" value="ECO:0007669"/>
    <property type="project" value="TreeGrafter"/>
</dbReference>
<feature type="region of interest" description="Disordered" evidence="10">
    <location>
        <begin position="1649"/>
        <end position="1705"/>
    </location>
</feature>
<evidence type="ECO:0000259" key="13">
    <source>
        <dbReference type="PROSITE" id="PS52035"/>
    </source>
</evidence>
<feature type="compositionally biased region" description="Acidic residues" evidence="10">
    <location>
        <begin position="1655"/>
        <end position="1665"/>
    </location>
</feature>
<feature type="active site" description="Proton donor/acceptor" evidence="9">
    <location>
        <position position="741"/>
    </location>
</feature>
<dbReference type="CDD" id="cd03858">
    <property type="entry name" value="M14_CP_N-E_like"/>
    <property type="match status" value="1"/>
</dbReference>
<dbReference type="InterPro" id="IPR050753">
    <property type="entry name" value="Peptidase_M14_domain"/>
</dbReference>
<evidence type="ECO:0000256" key="3">
    <source>
        <dbReference type="ARBA" id="ARBA00022645"/>
    </source>
</evidence>
<dbReference type="CDD" id="cd03868">
    <property type="entry name" value="M14_CPD_I"/>
    <property type="match status" value="1"/>
</dbReference>
<keyword evidence="11" id="KW-0472">Membrane</keyword>
<feature type="transmembrane region" description="Helical" evidence="11">
    <location>
        <begin position="1612"/>
        <end position="1635"/>
    </location>
</feature>
<feature type="active site" description="Proton donor/acceptor" evidence="9">
    <location>
        <position position="305"/>
    </location>
</feature>
<dbReference type="Gene3D" id="2.60.40.1120">
    <property type="entry name" value="Carboxypeptidase-like, regulatory domain"/>
    <property type="match status" value="4"/>
</dbReference>
<feature type="region of interest" description="Disordered" evidence="10">
    <location>
        <begin position="419"/>
        <end position="440"/>
    </location>
</feature>
<dbReference type="InterPro" id="IPR057246">
    <property type="entry name" value="CARBOXYPEPT_ZN_1"/>
</dbReference>
<evidence type="ECO:0000256" key="8">
    <source>
        <dbReference type="ARBA" id="ARBA00023180"/>
    </source>
</evidence>
<reference evidence="14 15" key="1">
    <citation type="submission" date="2018-04" db="EMBL/GenBank/DDBJ databases">
        <title>The genome of golden apple snail Pomacea canaliculata provides insight into stress tolerance and invasive adaptation.</title>
        <authorList>
            <person name="Liu C."/>
            <person name="Liu B."/>
            <person name="Ren Y."/>
            <person name="Zhang Y."/>
            <person name="Wang H."/>
            <person name="Li S."/>
            <person name="Jiang F."/>
            <person name="Yin L."/>
            <person name="Zhang G."/>
            <person name="Qian W."/>
            <person name="Fan W."/>
        </authorList>
    </citation>
    <scope>NUCLEOTIDE SEQUENCE [LARGE SCALE GENOMIC DNA]</scope>
    <source>
        <strain evidence="14">SZHN2017</strain>
        <tissue evidence="14">Muscle</tissue>
    </source>
</reference>
<dbReference type="InterPro" id="IPR000834">
    <property type="entry name" value="Peptidase_M14"/>
</dbReference>
<evidence type="ECO:0000256" key="11">
    <source>
        <dbReference type="SAM" id="Phobius"/>
    </source>
</evidence>
<dbReference type="STRING" id="400727.A0A2T7PE55"/>
<sequence>MATTRAAEQAVLNMFLVMLVSSVMFDLRVSGIPRSKTKRNIDTSRYHHQDELEALLTNLNSQYPSLTKLHRVGSSSQNRTLWALQITDNVNETEAGEPMFKYIANMHGNEAVGRELLIYLIQYLLEQYGNDEKVTSIVDSTNIFIMPTMNPDGFEHSEEGDCSGIEGRANANGIDLNRDFPDQFDSGSESKVVQPETQAIMDWVTNNPFVLSANLHGGSVVASYPFDDSRNHQLTGFESAAPDDSVFRLLAHTYANTHKTMHKGNLCSDDSFPGGITNGARWYDVPGGMEDYNYIHSSCFEITLELSCCKYPKADQLTQEWENNRDALLAYLEMVHIGVNGFVKDAETGKGISNAIVSVDGINHNVTCAQFGDFWRLLVPGKYTVRATAPGYVEEVQADVIVPSGKGVTIELRLKRSSRNDSGHEINTPSSVTDERKGSPTPALVVNGASALNDLVDVINSLHDYNHRAKTSFVEPTEFRHHNYQDMTTFLNDLHQKCKNITKLYSIGTSVQGRELWVMEVSDNPGMHEAGEPEFKYIGNMHGNEIVGREMLLMLLKLFCDNYGTNTFLTSLVDNTRIHIMPSMNPDGYEKAKEGDILGIIGRTNAHDIDLNRNFPDQFKNEGINIHHETETIAVMKWASSIPFVLSANLHGGSLVANFPYDDSPAGTSIYSKSPDDETFRILAEAYSLAHSTMHEGHPCSDISGEYFQDGITNGAAWYSVDGGMQDWNYLHTNCFELTIEMGCTKFPNADRLPSYWQANKFSLLVFMGQVHKGVKGFVMNGETNQGIANATITVEGIDHTIRSALAGDYWRLLAPGNYTITANADGFLPQSFKVTVSDGAATLVNFTLQSKLLKESKGNLEIWSKDFDFDIAANMAQTKYFSNDDLQTEFKHLAKTYPSFTQYSTEYMTRQGKTLILFSMSGSGFDYNNVKPHILLIGGLNGDEPVGTEILLRLARHLTTGYSVEQPEIKKIINRSYIHIIPQLNVEGPSRAVLGDCRGEKYNGSSFNQLVKNEDALVKRLVSLISSYKFKTVLSLGSGGYFVTIPRNVRQSETDDHTTVFTEDEDVFQSLAHAFVDKFQSMNSTKCSNDIPSGVVHGADLPAGAVAMADTLYSQYRMHMVSAYIECCKYPPASQLPTIWQKSLPALLSFLQRSGQGIYGSVADDQGHPVSDYTVQLDSMTVQPMTLPGYFMHAVDGSHTVTFSSKGFESVTKQVRVVPDEAVELNISLVHEQNVTFSYHEYNTMVALLRNITSRCSKFANLISIGQSTNGLDLWMISFGKNRTDRVVPSVLLVGNMHGDEPVGRELLLQLSISLCEQLSERYIEELLLEINLHIIPSINPDGAQQSSEGKCQKSNGHNNPRNIDLDASFKLPEKHEEIQYEKETDAIVKWLDRNSVTLAVSLQGGNSFLTYPAGSADKLPENALKIHQHLASAYMNAMTRPSAPDSSFCDVKLTDVNSSSIQGTERGIHSGSFADYVYLQSHSPFLTVYAGCCRYPTADHLQEMWHQHQQPLMSLLLEIRRGVYGQVINKQTGVAVNKGFVKVDKSNILANINSNGQYSLYLPPGEYDLQIYADGYHENKKVARVMHGVHAVKLVVELEPYVTILGMPPALFVTIASVLGFLSLMIVTGVICVRNRSRLHYNQLGFRPVRNSDDDEEEDDYNGNEDFFHGHSSSNGWPPKAEARAADIFRDNPSDDEDGDEHSLFEKHLFTKK</sequence>
<comment type="similarity">
    <text evidence="2 9">Belongs to the peptidase M14 family.</text>
</comment>
<feature type="domain" description="Peptidase M14" evidence="13">
    <location>
        <begin position="45"/>
        <end position="335"/>
    </location>
</feature>
<dbReference type="InterPro" id="IPR008969">
    <property type="entry name" value="CarboxyPept-like_regulatory"/>
</dbReference>
<evidence type="ECO:0000256" key="1">
    <source>
        <dbReference type="ARBA" id="ARBA00001947"/>
    </source>
</evidence>
<feature type="region of interest" description="Disordered" evidence="10">
    <location>
        <begin position="1343"/>
        <end position="1365"/>
    </location>
</feature>
<evidence type="ECO:0000256" key="7">
    <source>
        <dbReference type="ARBA" id="ARBA00022833"/>
    </source>
</evidence>
<gene>
    <name evidence="14" type="ORF">C0Q70_07117</name>
</gene>
<keyword evidence="6" id="KW-0378">Hydrolase</keyword>
<dbReference type="EMBL" id="PZQS01000004">
    <property type="protein sequence ID" value="PVD31699.1"/>
    <property type="molecule type" value="Genomic_DNA"/>
</dbReference>
<feature type="domain" description="Peptidase M14" evidence="13">
    <location>
        <begin position="880"/>
        <end position="1155"/>
    </location>
</feature>